<feature type="region of interest" description="Disordered" evidence="5">
    <location>
        <begin position="225"/>
        <end position="251"/>
    </location>
</feature>
<organism evidence="7 8">
    <name type="scientific">Ananas comosus</name>
    <name type="common">Pineapple</name>
    <name type="synonym">Ananas ananas</name>
    <dbReference type="NCBI Taxonomy" id="4615"/>
    <lineage>
        <taxon>Eukaryota</taxon>
        <taxon>Viridiplantae</taxon>
        <taxon>Streptophyta</taxon>
        <taxon>Embryophyta</taxon>
        <taxon>Tracheophyta</taxon>
        <taxon>Spermatophyta</taxon>
        <taxon>Magnoliopsida</taxon>
        <taxon>Liliopsida</taxon>
        <taxon>Poales</taxon>
        <taxon>Bromeliaceae</taxon>
        <taxon>Bromelioideae</taxon>
        <taxon>Ananas</taxon>
    </lineage>
</organism>
<accession>A0A199UVR8</accession>
<dbReference type="SMART" id="SM00575">
    <property type="entry name" value="ZnF_PMZ"/>
    <property type="match status" value="1"/>
</dbReference>
<feature type="domain" description="SWIM-type" evidence="6">
    <location>
        <begin position="1"/>
        <end position="29"/>
    </location>
</feature>
<dbReference type="Proteomes" id="UP000092600">
    <property type="component" value="Unassembled WGS sequence"/>
</dbReference>
<evidence type="ECO:0000256" key="4">
    <source>
        <dbReference type="PROSITE-ProRule" id="PRU00325"/>
    </source>
</evidence>
<protein>
    <recommendedName>
        <fullName evidence="6">SWIM-type domain-containing protein</fullName>
    </recommendedName>
</protein>
<keyword evidence="2 4" id="KW-0863">Zinc-finger</keyword>
<evidence type="ECO:0000256" key="5">
    <source>
        <dbReference type="SAM" id="MobiDB-lite"/>
    </source>
</evidence>
<dbReference type="GO" id="GO:0008270">
    <property type="term" value="F:zinc ion binding"/>
    <property type="evidence" value="ECO:0007669"/>
    <property type="project" value="UniProtKB-KW"/>
</dbReference>
<evidence type="ECO:0000259" key="6">
    <source>
        <dbReference type="PROSITE" id="PS50966"/>
    </source>
</evidence>
<evidence type="ECO:0000256" key="2">
    <source>
        <dbReference type="ARBA" id="ARBA00022771"/>
    </source>
</evidence>
<name>A0A199UVR8_ANACO</name>
<dbReference type="InterPro" id="IPR007527">
    <property type="entry name" value="Znf_SWIM"/>
</dbReference>
<keyword evidence="3" id="KW-0862">Zinc</keyword>
<dbReference type="PROSITE" id="PS50966">
    <property type="entry name" value="ZF_SWIM"/>
    <property type="match status" value="1"/>
</dbReference>
<sequence length="251" mass="29508">MEKVNCSCKFFEFSGLICSHTLKVMLHSRMHKIPSHYIIKCELKMQKTDPQALIFKKINKLVDENIKLSESLKEKQDQSENIVEHHTATIFSQASSVGFVKLKNPLQFQCKGKRKPQRYKPPVKKAVKKARTCQHCKKKWHNIRTCRELLESKRLFHLNSSERLKSCRGVIEREDTRQQLTFYKCGYSCRSNERLSEKSKGYFSQVRVLLQIKLILQIEREIKRPRRGEGGSEAREREDGPRTREREGGEE</sequence>
<keyword evidence="1" id="KW-0479">Metal-binding</keyword>
<evidence type="ECO:0000313" key="8">
    <source>
        <dbReference type="Proteomes" id="UP000092600"/>
    </source>
</evidence>
<dbReference type="EMBL" id="LSRQ01004666">
    <property type="protein sequence ID" value="OAY68907.1"/>
    <property type="molecule type" value="Genomic_DNA"/>
</dbReference>
<proteinExistence type="predicted"/>
<reference evidence="7 8" key="1">
    <citation type="journal article" date="2016" name="DNA Res.">
        <title>The draft genome of MD-2 pineapple using hybrid error correction of long reads.</title>
        <authorList>
            <person name="Redwan R.M."/>
            <person name="Saidin A."/>
            <person name="Kumar S.V."/>
        </authorList>
    </citation>
    <scope>NUCLEOTIDE SEQUENCE [LARGE SCALE GENOMIC DNA]</scope>
    <source>
        <strain evidence="8">cv. MD2</strain>
        <tissue evidence="7">Leaf</tissue>
    </source>
</reference>
<evidence type="ECO:0000313" key="7">
    <source>
        <dbReference type="EMBL" id="OAY68907.1"/>
    </source>
</evidence>
<comment type="caution">
    <text evidence="7">The sequence shown here is derived from an EMBL/GenBank/DDBJ whole genome shotgun (WGS) entry which is preliminary data.</text>
</comment>
<evidence type="ECO:0000256" key="3">
    <source>
        <dbReference type="ARBA" id="ARBA00022833"/>
    </source>
</evidence>
<dbReference type="InterPro" id="IPR006564">
    <property type="entry name" value="Znf_PMZ"/>
</dbReference>
<dbReference type="Pfam" id="PF04434">
    <property type="entry name" value="SWIM"/>
    <property type="match status" value="1"/>
</dbReference>
<dbReference type="AlphaFoldDB" id="A0A199UVR8"/>
<gene>
    <name evidence="7" type="ORF">ACMD2_12040</name>
</gene>
<evidence type="ECO:0000256" key="1">
    <source>
        <dbReference type="ARBA" id="ARBA00022723"/>
    </source>
</evidence>